<dbReference type="AlphaFoldDB" id="A0A6P1W0C2"/>
<reference evidence="1 2" key="1">
    <citation type="submission" date="2019-11" db="EMBL/GenBank/DDBJ databases">
        <title>Spirosoma endbachense sp. nov., isolated from a natural salt meadow.</title>
        <authorList>
            <person name="Rojas J."/>
            <person name="Ambika Manirajan B."/>
            <person name="Ratering S."/>
            <person name="Suarez C."/>
            <person name="Geissler-Plaum R."/>
            <person name="Schnell S."/>
        </authorList>
    </citation>
    <scope>NUCLEOTIDE SEQUENCE [LARGE SCALE GENOMIC DNA]</scope>
    <source>
        <strain evidence="1 2">I-24</strain>
    </source>
</reference>
<sequence length="486" mass="56193">MSKADLVQLLNDKSNEFLLSKMLPISKGKNLEAILTDVVQKIYSWDKDHGIEALKALAIIIMIELRASPKASPLYCSETFLKVCLKEIPVENLDKVYPKIKGYLLEEAPIQSSSLKVVTRNPIISKFFFKILFDAEDSLLDETDIVLSIMHAALKEGTSFGPLRSFGQYLLINLPYNYIDINPEVGRILFSFAFQNNFISSRCLVWLKAELKAGNIGDYHIENSAKWICKLAAEKTSDEQIYIAWIALEREVGNIGDYHIENSAKWICKLAAEKTSDEQIYIAWIALEREVGNIGDYHIENSARWICKLAAEKTSSPHIYYAWIALEREADNIGDYHIENSARWICKLAAEKASYEQIYYAWIALEREAGNIGDYHIKNSARWICKTSYEKYKSSNILYQWTLTELRQKNYGNYKTVNSARWLCKEAFDKRTVKAEFNIKILSIWILLEYQADNIGDKHTPYSGQWLLFYFYEKMKVSDYKDYINN</sequence>
<dbReference type="EMBL" id="CP045997">
    <property type="protein sequence ID" value="QHV97762.1"/>
    <property type="molecule type" value="Genomic_DNA"/>
</dbReference>
<name>A0A6P1W0C2_9BACT</name>
<organism evidence="1 2">
    <name type="scientific">Spirosoma endbachense</name>
    <dbReference type="NCBI Taxonomy" id="2666025"/>
    <lineage>
        <taxon>Bacteria</taxon>
        <taxon>Pseudomonadati</taxon>
        <taxon>Bacteroidota</taxon>
        <taxon>Cytophagia</taxon>
        <taxon>Cytophagales</taxon>
        <taxon>Cytophagaceae</taxon>
        <taxon>Spirosoma</taxon>
    </lineage>
</organism>
<accession>A0A6P1W0C2</accession>
<evidence type="ECO:0000313" key="2">
    <source>
        <dbReference type="Proteomes" id="UP000464577"/>
    </source>
</evidence>
<gene>
    <name evidence="1" type="ORF">GJR95_23355</name>
</gene>
<keyword evidence="2" id="KW-1185">Reference proteome</keyword>
<proteinExistence type="predicted"/>
<dbReference type="KEGG" id="senf:GJR95_23355"/>
<evidence type="ECO:0000313" key="1">
    <source>
        <dbReference type="EMBL" id="QHV97762.1"/>
    </source>
</evidence>
<protein>
    <submittedName>
        <fullName evidence="1">Uncharacterized protein</fullName>
    </submittedName>
</protein>
<dbReference type="Proteomes" id="UP000464577">
    <property type="component" value="Chromosome"/>
</dbReference>
<dbReference type="RefSeq" id="WP_162388173.1">
    <property type="nucleotide sequence ID" value="NZ_CP045997.1"/>
</dbReference>